<feature type="region of interest" description="Disordered" evidence="5">
    <location>
        <begin position="283"/>
        <end position="304"/>
    </location>
</feature>
<evidence type="ECO:0000313" key="7">
    <source>
        <dbReference type="EMBL" id="MCB8881444.1"/>
    </source>
</evidence>
<dbReference type="InterPro" id="IPR020449">
    <property type="entry name" value="Tscrpt_reg_AraC-type_HTH"/>
</dbReference>
<keyword evidence="3" id="KW-0010">Activator</keyword>
<dbReference type="SUPFAM" id="SSF51215">
    <property type="entry name" value="Regulatory protein AraC"/>
    <property type="match status" value="1"/>
</dbReference>
<keyword evidence="1" id="KW-0805">Transcription regulation</keyword>
<dbReference type="PANTHER" id="PTHR46796:SF6">
    <property type="entry name" value="ARAC SUBFAMILY"/>
    <property type="match status" value="1"/>
</dbReference>
<organism evidence="7 8">
    <name type="scientific">Acidisoma cellulosilyticum</name>
    <dbReference type="NCBI Taxonomy" id="2802395"/>
    <lineage>
        <taxon>Bacteria</taxon>
        <taxon>Pseudomonadati</taxon>
        <taxon>Pseudomonadota</taxon>
        <taxon>Alphaproteobacteria</taxon>
        <taxon>Acetobacterales</taxon>
        <taxon>Acidocellaceae</taxon>
        <taxon>Acidisoma</taxon>
    </lineage>
</organism>
<dbReference type="GO" id="GO:0003700">
    <property type="term" value="F:DNA-binding transcription factor activity"/>
    <property type="evidence" value="ECO:0007669"/>
    <property type="project" value="InterPro"/>
</dbReference>
<dbReference type="RefSeq" id="WP_227308115.1">
    <property type="nucleotide sequence ID" value="NZ_JAESVA010000004.1"/>
</dbReference>
<dbReference type="InterPro" id="IPR018062">
    <property type="entry name" value="HTH_AraC-typ_CS"/>
</dbReference>
<dbReference type="PROSITE" id="PS00041">
    <property type="entry name" value="HTH_ARAC_FAMILY_1"/>
    <property type="match status" value="1"/>
</dbReference>
<dbReference type="PANTHER" id="PTHR46796">
    <property type="entry name" value="HTH-TYPE TRANSCRIPTIONAL ACTIVATOR RHAS-RELATED"/>
    <property type="match status" value="1"/>
</dbReference>
<comment type="caution">
    <text evidence="7">The sequence shown here is derived from an EMBL/GenBank/DDBJ whole genome shotgun (WGS) entry which is preliminary data.</text>
</comment>
<name>A0A964E4G3_9PROT</name>
<keyword evidence="4" id="KW-0804">Transcription</keyword>
<evidence type="ECO:0000256" key="3">
    <source>
        <dbReference type="ARBA" id="ARBA00023159"/>
    </source>
</evidence>
<dbReference type="PRINTS" id="PR00032">
    <property type="entry name" value="HTHARAC"/>
</dbReference>
<evidence type="ECO:0000256" key="4">
    <source>
        <dbReference type="ARBA" id="ARBA00023163"/>
    </source>
</evidence>
<dbReference type="SUPFAM" id="SSF46689">
    <property type="entry name" value="Homeodomain-like"/>
    <property type="match status" value="2"/>
</dbReference>
<keyword evidence="2" id="KW-0238">DNA-binding</keyword>
<dbReference type="PROSITE" id="PS01124">
    <property type="entry name" value="HTH_ARAC_FAMILY_2"/>
    <property type="match status" value="1"/>
</dbReference>
<evidence type="ECO:0000256" key="2">
    <source>
        <dbReference type="ARBA" id="ARBA00023125"/>
    </source>
</evidence>
<dbReference type="InterPro" id="IPR018060">
    <property type="entry name" value="HTH_AraC"/>
</dbReference>
<proteinExistence type="predicted"/>
<evidence type="ECO:0000256" key="1">
    <source>
        <dbReference type="ARBA" id="ARBA00023015"/>
    </source>
</evidence>
<sequence>MLNALIERGAFRTTVSAPRRRGRLHVMPTTVGLEEAVGPGYSFDGRKRGPLPFAVLQHTISGCGRLRFGRQFHRVAPGQTMLVTIPHTHRYWLEAGETWSFFWIGLTGQEALRLLYAIQSAAGPVLTLDHATIDRLAGFCLELGDRAADRDAVGSLSAIAYAVLMCLVDDVLGRHHAIRAEANSDDVERVCRHVRTNLDQPLNVSDLAAVAGYSRAHFSRLFAAETGLAPAEFICRERMRLASRLLANASLSVKDISSACGYADPNYFAKAFRKHFETSPTEFRAAASRSDDAARPVLHPNRQD</sequence>
<accession>A0A964E4G3</accession>
<dbReference type="InterPro" id="IPR009057">
    <property type="entry name" value="Homeodomain-like_sf"/>
</dbReference>
<dbReference type="InterPro" id="IPR003313">
    <property type="entry name" value="AraC-bd"/>
</dbReference>
<evidence type="ECO:0000259" key="6">
    <source>
        <dbReference type="PROSITE" id="PS01124"/>
    </source>
</evidence>
<dbReference type="AlphaFoldDB" id="A0A964E4G3"/>
<dbReference type="Pfam" id="PF12833">
    <property type="entry name" value="HTH_18"/>
    <property type="match status" value="1"/>
</dbReference>
<feature type="domain" description="HTH araC/xylS-type" evidence="6">
    <location>
        <begin position="188"/>
        <end position="286"/>
    </location>
</feature>
<dbReference type="InterPro" id="IPR050204">
    <property type="entry name" value="AraC_XylS_family_regulators"/>
</dbReference>
<gene>
    <name evidence="7" type="ORF">ACELLULO517_14435</name>
</gene>
<evidence type="ECO:0000313" key="8">
    <source>
        <dbReference type="Proteomes" id="UP000721844"/>
    </source>
</evidence>
<dbReference type="GO" id="GO:0043565">
    <property type="term" value="F:sequence-specific DNA binding"/>
    <property type="evidence" value="ECO:0007669"/>
    <property type="project" value="InterPro"/>
</dbReference>
<dbReference type="Pfam" id="PF02311">
    <property type="entry name" value="AraC_binding"/>
    <property type="match status" value="1"/>
</dbReference>
<reference evidence="7 8" key="1">
    <citation type="journal article" date="2021" name="Microorganisms">
        <title>Acidisoma silvae sp. nov. and Acidisomacellulosilytica sp. nov., Two Acidophilic Bacteria Isolated from Decaying Wood, Hydrolyzing Cellulose and Producing Poly-3-hydroxybutyrate.</title>
        <authorList>
            <person name="Mieszkin S."/>
            <person name="Pouder E."/>
            <person name="Uroz S."/>
            <person name="Simon-Colin C."/>
            <person name="Alain K."/>
        </authorList>
    </citation>
    <scope>NUCLEOTIDE SEQUENCE [LARGE SCALE GENOMIC DNA]</scope>
    <source>
        <strain evidence="7 8">HW T5.17</strain>
    </source>
</reference>
<dbReference type="Proteomes" id="UP000721844">
    <property type="component" value="Unassembled WGS sequence"/>
</dbReference>
<dbReference type="SMART" id="SM00342">
    <property type="entry name" value="HTH_ARAC"/>
    <property type="match status" value="1"/>
</dbReference>
<dbReference type="EMBL" id="JAESVA010000004">
    <property type="protein sequence ID" value="MCB8881444.1"/>
    <property type="molecule type" value="Genomic_DNA"/>
</dbReference>
<dbReference type="InterPro" id="IPR037923">
    <property type="entry name" value="HTH-like"/>
</dbReference>
<dbReference type="Gene3D" id="1.10.10.60">
    <property type="entry name" value="Homeodomain-like"/>
    <property type="match status" value="2"/>
</dbReference>
<evidence type="ECO:0000256" key="5">
    <source>
        <dbReference type="SAM" id="MobiDB-lite"/>
    </source>
</evidence>
<protein>
    <submittedName>
        <fullName evidence="7">Helix-turn-helix transcriptional regulator</fullName>
    </submittedName>
</protein>
<keyword evidence="8" id="KW-1185">Reference proteome</keyword>